<dbReference type="KEGG" id="cwo:Cwoe_2945"/>
<dbReference type="SUPFAM" id="SSF53850">
    <property type="entry name" value="Periplasmic binding protein-like II"/>
    <property type="match status" value="1"/>
</dbReference>
<evidence type="ECO:0000256" key="4">
    <source>
        <dbReference type="SAM" id="MobiDB-lite"/>
    </source>
</evidence>
<feature type="compositionally biased region" description="Low complexity" evidence="4">
    <location>
        <begin position="38"/>
        <end position="53"/>
    </location>
</feature>
<dbReference type="PROSITE" id="PS51257">
    <property type="entry name" value="PROKAR_LIPOPROTEIN"/>
    <property type="match status" value="1"/>
</dbReference>
<comment type="subcellular location">
    <subcellularLocation>
        <location evidence="1">Cell membrane</location>
        <topology evidence="1">Lipid-anchor</topology>
    </subcellularLocation>
</comment>
<dbReference type="PROSITE" id="PS01040">
    <property type="entry name" value="SBP_BACTERIAL_5"/>
    <property type="match status" value="1"/>
</dbReference>
<evidence type="ECO:0000313" key="6">
    <source>
        <dbReference type="EMBL" id="ADB51364.1"/>
    </source>
</evidence>
<dbReference type="InterPro" id="IPR023765">
    <property type="entry name" value="SBP_5_CS"/>
</dbReference>
<accession>D3FBU9</accession>
<dbReference type="eggNOG" id="COG0747">
    <property type="taxonomic scope" value="Bacteria"/>
</dbReference>
<protein>
    <submittedName>
        <fullName evidence="6">Extracellular solute-binding protein family 5</fullName>
    </submittedName>
</protein>
<comment type="similarity">
    <text evidence="2">Belongs to the bacterial solute-binding protein 5 family.</text>
</comment>
<dbReference type="Pfam" id="PF00496">
    <property type="entry name" value="SBP_bac_5"/>
    <property type="match status" value="1"/>
</dbReference>
<proteinExistence type="inferred from homology"/>
<feature type="domain" description="Solute-binding protein family 5" evidence="5">
    <location>
        <begin position="107"/>
        <end position="467"/>
    </location>
</feature>
<dbReference type="Gene3D" id="3.40.190.10">
    <property type="entry name" value="Periplasmic binding protein-like II"/>
    <property type="match status" value="1"/>
</dbReference>
<dbReference type="AlphaFoldDB" id="D3FBU9"/>
<gene>
    <name evidence="6" type="ordered locus">Cwoe_2945</name>
</gene>
<dbReference type="RefSeq" id="WP_012934415.1">
    <property type="nucleotide sequence ID" value="NC_013739.1"/>
</dbReference>
<dbReference type="Proteomes" id="UP000008229">
    <property type="component" value="Chromosome"/>
</dbReference>
<evidence type="ECO:0000256" key="3">
    <source>
        <dbReference type="ARBA" id="ARBA00022729"/>
    </source>
</evidence>
<dbReference type="OrthoDB" id="9046151at2"/>
<name>D3FBU9_CONWI</name>
<evidence type="ECO:0000259" key="5">
    <source>
        <dbReference type="Pfam" id="PF00496"/>
    </source>
</evidence>
<evidence type="ECO:0000313" key="7">
    <source>
        <dbReference type="Proteomes" id="UP000008229"/>
    </source>
</evidence>
<sequence precursor="true">MGSDALRRSRRVLAPLAAVLAALLVLAGCGGGGSDLPDGVTQSGDASTAAAADGGAGGGSAGRLAFTRLGINTPGFGPWNQSTGNDAIVNSLLFSNLVKVRSDERTLAPDLAESWEASSDQRTFTFRLRDDVSWSDGTPFTARDVVFTATQAAQFGPEAYVGYQPTQWRDIEGGAEIEGTSRPLRGIRALDEHTVEIRLAKPNAEYVRNLTDAVYSIMPEHLLADATAADVRRTAFATSRPVGTGPYTLTRIAPNQYYEFAANDGYFGGAPKIGTLFFKLDVKPESAVAQLESGELQLVINASPNDESRLTRVDGLRNEYVVSPAVQMLQFRTDHPQARDARVRQAIYSAIDRRAMLRSLFGDHGEIRWVLPGFDQEDPALDRYEHDPQKARALLAEAGFDGDAPFKIAYATDVDPLWRQMTPVIQKNLQDVGINAVLEPLDAAKWSAANVDRNPQTPVTLNSGGAMGLSPDRSSVYYNCRAPLSSFYANCDLDALYVQARGEADPERRAQLYARAAQILNRDVPQAALWQTANFHAYSDKLGGTFAIFPNDRDSAFEIAGWTLG</sequence>
<keyword evidence="3" id="KW-0732">Signal</keyword>
<dbReference type="InterPro" id="IPR030678">
    <property type="entry name" value="Peptide/Ni-bd"/>
</dbReference>
<evidence type="ECO:0000256" key="1">
    <source>
        <dbReference type="ARBA" id="ARBA00004193"/>
    </source>
</evidence>
<feature type="region of interest" description="Disordered" evidence="4">
    <location>
        <begin position="38"/>
        <end position="57"/>
    </location>
</feature>
<reference evidence="6 7" key="1">
    <citation type="journal article" date="2010" name="Stand. Genomic Sci.">
        <title>Complete genome sequence of Conexibacter woesei type strain (ID131577).</title>
        <authorList>
            <person name="Pukall R."/>
            <person name="Lapidus A."/>
            <person name="Glavina Del Rio T."/>
            <person name="Copeland A."/>
            <person name="Tice H."/>
            <person name="Cheng J.-F."/>
            <person name="Lucas S."/>
            <person name="Chen F."/>
            <person name="Nolan M."/>
            <person name="Bruce D."/>
            <person name="Goodwin L."/>
            <person name="Pitluck S."/>
            <person name="Mavromatis K."/>
            <person name="Ivanova N."/>
            <person name="Ovchinnikova G."/>
            <person name="Pati A."/>
            <person name="Chen A."/>
            <person name="Palaniappan K."/>
            <person name="Land M."/>
            <person name="Hauser L."/>
            <person name="Chang Y.-J."/>
            <person name="Jeffries C.D."/>
            <person name="Chain P."/>
            <person name="Meincke L."/>
            <person name="Sims D."/>
            <person name="Brettin T."/>
            <person name="Detter J.C."/>
            <person name="Rohde M."/>
            <person name="Goeker M."/>
            <person name="Bristow J."/>
            <person name="Eisen J.A."/>
            <person name="Markowitz V."/>
            <person name="Kyrpides N.C."/>
            <person name="Klenk H.-P."/>
            <person name="Hugenholtz P."/>
        </authorList>
    </citation>
    <scope>NUCLEOTIDE SEQUENCE [LARGE SCALE GENOMIC DNA]</scope>
    <source>
        <strain evidence="7">DSM 14684 / CIP 108061 / JCM 11494 / NBRC 100937 / ID131577</strain>
    </source>
</reference>
<dbReference type="InterPro" id="IPR039424">
    <property type="entry name" value="SBP_5"/>
</dbReference>
<dbReference type="EMBL" id="CP001854">
    <property type="protein sequence ID" value="ADB51364.1"/>
    <property type="molecule type" value="Genomic_DNA"/>
</dbReference>
<dbReference type="GO" id="GO:1904680">
    <property type="term" value="F:peptide transmembrane transporter activity"/>
    <property type="evidence" value="ECO:0007669"/>
    <property type="project" value="TreeGrafter"/>
</dbReference>
<dbReference type="STRING" id="469383.Cwoe_2945"/>
<dbReference type="GO" id="GO:0015833">
    <property type="term" value="P:peptide transport"/>
    <property type="evidence" value="ECO:0007669"/>
    <property type="project" value="TreeGrafter"/>
</dbReference>
<dbReference type="PIRSF" id="PIRSF002741">
    <property type="entry name" value="MppA"/>
    <property type="match status" value="1"/>
</dbReference>
<dbReference type="GO" id="GO:0042597">
    <property type="term" value="C:periplasmic space"/>
    <property type="evidence" value="ECO:0007669"/>
    <property type="project" value="UniProtKB-ARBA"/>
</dbReference>
<reference evidence="7" key="2">
    <citation type="submission" date="2010-01" db="EMBL/GenBank/DDBJ databases">
        <title>The complete genome of Conexibacter woesei DSM 14684.</title>
        <authorList>
            <consortium name="US DOE Joint Genome Institute (JGI-PGF)"/>
            <person name="Lucas S."/>
            <person name="Copeland A."/>
            <person name="Lapidus A."/>
            <person name="Glavina del Rio T."/>
            <person name="Dalin E."/>
            <person name="Tice H."/>
            <person name="Bruce D."/>
            <person name="Goodwin L."/>
            <person name="Pitluck S."/>
            <person name="Kyrpides N."/>
            <person name="Mavromatis K."/>
            <person name="Ivanova N."/>
            <person name="Mikhailova N."/>
            <person name="Chertkov O."/>
            <person name="Brettin T."/>
            <person name="Detter J.C."/>
            <person name="Han C."/>
            <person name="Larimer F."/>
            <person name="Land M."/>
            <person name="Hauser L."/>
            <person name="Markowitz V."/>
            <person name="Cheng J.-F."/>
            <person name="Hugenholtz P."/>
            <person name="Woyke T."/>
            <person name="Wu D."/>
            <person name="Pukall R."/>
            <person name="Steenblock K."/>
            <person name="Schneider S."/>
            <person name="Klenk H.-P."/>
            <person name="Eisen J.A."/>
        </authorList>
    </citation>
    <scope>NUCLEOTIDE SEQUENCE [LARGE SCALE GENOMIC DNA]</scope>
    <source>
        <strain evidence="7">DSM 14684 / CIP 108061 / JCM 11494 / NBRC 100937 / ID131577</strain>
    </source>
</reference>
<dbReference type="Gene3D" id="3.90.76.10">
    <property type="entry name" value="Dipeptide-binding Protein, Domain 1"/>
    <property type="match status" value="1"/>
</dbReference>
<dbReference type="InterPro" id="IPR000914">
    <property type="entry name" value="SBP_5_dom"/>
</dbReference>
<dbReference type="PANTHER" id="PTHR30290">
    <property type="entry name" value="PERIPLASMIC BINDING COMPONENT OF ABC TRANSPORTER"/>
    <property type="match status" value="1"/>
</dbReference>
<dbReference type="GO" id="GO:0043190">
    <property type="term" value="C:ATP-binding cassette (ABC) transporter complex"/>
    <property type="evidence" value="ECO:0007669"/>
    <property type="project" value="InterPro"/>
</dbReference>
<dbReference type="HOGENOM" id="CLU_017028_8_6_11"/>
<keyword evidence="7" id="KW-1185">Reference proteome</keyword>
<dbReference type="Gene3D" id="3.10.105.10">
    <property type="entry name" value="Dipeptide-binding Protein, Domain 3"/>
    <property type="match status" value="1"/>
</dbReference>
<evidence type="ECO:0000256" key="2">
    <source>
        <dbReference type="ARBA" id="ARBA00005695"/>
    </source>
</evidence>
<dbReference type="CDD" id="cd00995">
    <property type="entry name" value="PBP2_NikA_DppA_OppA_like"/>
    <property type="match status" value="1"/>
</dbReference>
<organism evidence="6 7">
    <name type="scientific">Conexibacter woesei (strain DSM 14684 / CCUG 47730 / CIP 108061 / JCM 11494 / NBRC 100937 / ID131577)</name>
    <dbReference type="NCBI Taxonomy" id="469383"/>
    <lineage>
        <taxon>Bacteria</taxon>
        <taxon>Bacillati</taxon>
        <taxon>Actinomycetota</taxon>
        <taxon>Thermoleophilia</taxon>
        <taxon>Solirubrobacterales</taxon>
        <taxon>Conexibacteraceae</taxon>
        <taxon>Conexibacter</taxon>
    </lineage>
</organism>